<dbReference type="PANTHER" id="PTHR32120:SF10">
    <property type="entry name" value="SMALL RIBOSOMAL SUBUNIT BIOGENESIS GTPASE RSGA"/>
    <property type="match status" value="1"/>
</dbReference>
<evidence type="ECO:0000313" key="13">
    <source>
        <dbReference type="EMBL" id="MBT1701743.1"/>
    </source>
</evidence>
<dbReference type="RefSeq" id="WP_254151443.1">
    <property type="nucleotide sequence ID" value="NZ_JAHESD010000001.1"/>
</dbReference>
<evidence type="ECO:0000256" key="7">
    <source>
        <dbReference type="ARBA" id="ARBA00022833"/>
    </source>
</evidence>
<keyword evidence="3 10" id="KW-0479">Metal-binding</keyword>
<keyword evidence="6 10" id="KW-0378">Hydrolase</keyword>
<comment type="function">
    <text evidence="10">One of several proteins that assist in the late maturation steps of the functional core of the 30S ribosomal subunit. Helps release RbfA from mature subunits. May play a role in the assembly of ribosomal proteins into the subunit. Circularly permuted GTPase that catalyzes slow GTP hydrolysis, GTPase activity is stimulated by the 30S ribosomal subunit.</text>
</comment>
<evidence type="ECO:0000256" key="2">
    <source>
        <dbReference type="ARBA" id="ARBA00022517"/>
    </source>
</evidence>
<dbReference type="CDD" id="cd01854">
    <property type="entry name" value="YjeQ_EngC"/>
    <property type="match status" value="1"/>
</dbReference>
<evidence type="ECO:0000256" key="1">
    <source>
        <dbReference type="ARBA" id="ARBA00022490"/>
    </source>
</evidence>
<organism evidence="13 14">
    <name type="scientific">Chryseosolibacter indicus</name>
    <dbReference type="NCBI Taxonomy" id="2782351"/>
    <lineage>
        <taxon>Bacteria</taxon>
        <taxon>Pseudomonadati</taxon>
        <taxon>Bacteroidota</taxon>
        <taxon>Cytophagia</taxon>
        <taxon>Cytophagales</taxon>
        <taxon>Chryseotaleaceae</taxon>
        <taxon>Chryseosolibacter</taxon>
    </lineage>
</organism>
<dbReference type="HAMAP" id="MF_01820">
    <property type="entry name" value="GTPase_RsgA"/>
    <property type="match status" value="1"/>
</dbReference>
<evidence type="ECO:0000256" key="9">
    <source>
        <dbReference type="ARBA" id="ARBA00023134"/>
    </source>
</evidence>
<dbReference type="InterPro" id="IPR010914">
    <property type="entry name" value="RsgA_GTPase_dom"/>
</dbReference>
<comment type="cofactor">
    <cofactor evidence="10">
        <name>Zn(2+)</name>
        <dbReference type="ChEBI" id="CHEBI:29105"/>
    </cofactor>
    <text evidence="10">Binds 1 zinc ion per subunit.</text>
</comment>
<comment type="similarity">
    <text evidence="10">Belongs to the TRAFAC class YlqF/YawG GTPase family. RsgA subfamily.</text>
</comment>
<gene>
    <name evidence="10 13" type="primary">rsgA</name>
    <name evidence="13" type="ORF">KK060_00530</name>
</gene>
<keyword evidence="4 10" id="KW-0699">rRNA-binding</keyword>
<name>A0ABS5VJY7_9BACT</name>
<dbReference type="PROSITE" id="PS51721">
    <property type="entry name" value="G_CP"/>
    <property type="match status" value="1"/>
</dbReference>
<evidence type="ECO:0000256" key="10">
    <source>
        <dbReference type="HAMAP-Rule" id="MF_01820"/>
    </source>
</evidence>
<accession>A0ABS5VJY7</accession>
<keyword evidence="7 10" id="KW-0862">Zinc</keyword>
<dbReference type="NCBIfam" id="TIGR00157">
    <property type="entry name" value="ribosome small subunit-dependent GTPase A"/>
    <property type="match status" value="1"/>
</dbReference>
<dbReference type="Pfam" id="PF03193">
    <property type="entry name" value="RsgA_GTPase"/>
    <property type="match status" value="1"/>
</dbReference>
<keyword evidence="9 10" id="KW-0342">GTP-binding</keyword>
<comment type="subcellular location">
    <subcellularLocation>
        <location evidence="10">Cytoplasm</location>
    </subcellularLocation>
</comment>
<comment type="caution">
    <text evidence="13">The sequence shown here is derived from an EMBL/GenBank/DDBJ whole genome shotgun (WGS) entry which is preliminary data.</text>
</comment>
<dbReference type="PANTHER" id="PTHR32120">
    <property type="entry name" value="SMALL RIBOSOMAL SUBUNIT BIOGENESIS GTPASE RSGA"/>
    <property type="match status" value="1"/>
</dbReference>
<feature type="binding site" evidence="10">
    <location>
        <begin position="147"/>
        <end position="150"/>
    </location>
    <ligand>
        <name>GTP</name>
        <dbReference type="ChEBI" id="CHEBI:37565"/>
    </ligand>
</feature>
<dbReference type="EC" id="3.6.1.-" evidence="10"/>
<evidence type="ECO:0000256" key="4">
    <source>
        <dbReference type="ARBA" id="ARBA00022730"/>
    </source>
</evidence>
<evidence type="ECO:0000259" key="11">
    <source>
        <dbReference type="PROSITE" id="PS50936"/>
    </source>
</evidence>
<dbReference type="EMBL" id="JAHESD010000001">
    <property type="protein sequence ID" value="MBT1701743.1"/>
    <property type="molecule type" value="Genomic_DNA"/>
</dbReference>
<proteinExistence type="inferred from homology"/>
<keyword evidence="14" id="KW-1185">Reference proteome</keyword>
<dbReference type="SUPFAM" id="SSF52540">
    <property type="entry name" value="P-loop containing nucleoside triphosphate hydrolases"/>
    <property type="match status" value="1"/>
</dbReference>
<dbReference type="Gene3D" id="3.40.50.300">
    <property type="entry name" value="P-loop containing nucleotide triphosphate hydrolases"/>
    <property type="match status" value="1"/>
</dbReference>
<feature type="binding site" evidence="10">
    <location>
        <position position="294"/>
    </location>
    <ligand>
        <name>Zn(2+)</name>
        <dbReference type="ChEBI" id="CHEBI:29105"/>
    </ligand>
</feature>
<comment type="subunit">
    <text evidence="10">Monomer. Associates with 30S ribosomal subunit, binds 16S rRNA.</text>
</comment>
<protein>
    <recommendedName>
        <fullName evidence="10">Small ribosomal subunit biogenesis GTPase RsgA</fullName>
        <ecNumber evidence="10">3.6.1.-</ecNumber>
    </recommendedName>
</protein>
<dbReference type="InterPro" id="IPR004881">
    <property type="entry name" value="Ribosome_biogen_GTPase_RsgA"/>
</dbReference>
<dbReference type="PROSITE" id="PS50936">
    <property type="entry name" value="ENGC_GTPASE"/>
    <property type="match status" value="1"/>
</dbReference>
<evidence type="ECO:0000259" key="12">
    <source>
        <dbReference type="PROSITE" id="PS51721"/>
    </source>
</evidence>
<keyword evidence="2 10" id="KW-0690">Ribosome biogenesis</keyword>
<feature type="domain" description="CP-type G" evidence="12">
    <location>
        <begin position="99"/>
        <end position="257"/>
    </location>
</feature>
<evidence type="ECO:0000256" key="6">
    <source>
        <dbReference type="ARBA" id="ARBA00022801"/>
    </source>
</evidence>
<feature type="binding site" evidence="10">
    <location>
        <position position="288"/>
    </location>
    <ligand>
        <name>Zn(2+)</name>
        <dbReference type="ChEBI" id="CHEBI:29105"/>
    </ligand>
</feature>
<dbReference type="Proteomes" id="UP000772618">
    <property type="component" value="Unassembled WGS sequence"/>
</dbReference>
<dbReference type="InterPro" id="IPR030378">
    <property type="entry name" value="G_CP_dom"/>
</dbReference>
<feature type="domain" description="EngC GTPase" evidence="11">
    <location>
        <begin position="108"/>
        <end position="255"/>
    </location>
</feature>
<keyword evidence="1 10" id="KW-0963">Cytoplasm</keyword>
<dbReference type="Gene3D" id="1.10.40.50">
    <property type="entry name" value="Probable gtpase engc, domain 3"/>
    <property type="match status" value="1"/>
</dbReference>
<feature type="binding site" evidence="10">
    <location>
        <position position="286"/>
    </location>
    <ligand>
        <name>Zn(2+)</name>
        <dbReference type="ChEBI" id="CHEBI:29105"/>
    </ligand>
</feature>
<sequence length="353" mass="40476">MSSLKKYGWNSFHQEKFNLYHQQDHSIGRVISIKGFKYYLMTENGELETELSGKLLYGSENEDLPKVGDWVYFLDYDKSGYIIDILPRKNSMSRKTPGNKTEKQILAANVDYAFIVQGLDRDYNIMRLERYLTQVVACNITPIVILNKADLVENMRLYEEEVLKLQRNCEIFFCSTLTGLGIDRILNSLKEAKTYILIGSSGVGKSSLINSLTNNEMQKTNATSKANSKGKHTTTTRDLFLLPNGSLLIDTPGMREFGLTSEEGVNTNSLFPALEALSAQCRYSDCRHLNEEACAVKDAVNMGALPLEIYESYVKLLKEQRRFEIRIEDKKRLNKQFGKITREAKDYRKRNKY</sequence>
<keyword evidence="8 10" id="KW-0694">RNA-binding</keyword>
<keyword evidence="5 10" id="KW-0547">Nucleotide-binding</keyword>
<dbReference type="InterPro" id="IPR027417">
    <property type="entry name" value="P-loop_NTPase"/>
</dbReference>
<feature type="binding site" evidence="10">
    <location>
        <position position="281"/>
    </location>
    <ligand>
        <name>Zn(2+)</name>
        <dbReference type="ChEBI" id="CHEBI:29105"/>
    </ligand>
</feature>
<evidence type="ECO:0000256" key="8">
    <source>
        <dbReference type="ARBA" id="ARBA00022884"/>
    </source>
</evidence>
<evidence type="ECO:0000313" key="14">
    <source>
        <dbReference type="Proteomes" id="UP000772618"/>
    </source>
</evidence>
<evidence type="ECO:0000256" key="3">
    <source>
        <dbReference type="ARBA" id="ARBA00022723"/>
    </source>
</evidence>
<reference evidence="13 14" key="1">
    <citation type="submission" date="2021-05" db="EMBL/GenBank/DDBJ databases">
        <title>A Polyphasic approach of four new species of the genus Ohtaekwangia: Ohtaekwangia histidinii sp. nov., Ohtaekwangia cretensis sp. nov., Ohtaekwangia indiensis sp. nov., Ohtaekwangia reichenbachii sp. nov. from diverse environment.</title>
        <authorList>
            <person name="Octaviana S."/>
        </authorList>
    </citation>
    <scope>NUCLEOTIDE SEQUENCE [LARGE SCALE GENOMIC DNA]</scope>
    <source>
        <strain evidence="13 14">PWU20</strain>
    </source>
</reference>
<feature type="binding site" evidence="10">
    <location>
        <begin position="199"/>
        <end position="207"/>
    </location>
    <ligand>
        <name>GTP</name>
        <dbReference type="ChEBI" id="CHEBI:37565"/>
    </ligand>
</feature>
<evidence type="ECO:0000256" key="5">
    <source>
        <dbReference type="ARBA" id="ARBA00022741"/>
    </source>
</evidence>